<protein>
    <submittedName>
        <fullName evidence="1">Uncharacterized protein</fullName>
    </submittedName>
</protein>
<dbReference type="RefSeq" id="WP_009145417.1">
    <property type="nucleotide sequence ID" value="NZ_CABKPS010000041.1"/>
</dbReference>
<evidence type="ECO:0000313" key="2">
    <source>
        <dbReference type="Proteomes" id="UP000186777"/>
    </source>
</evidence>
<dbReference type="Proteomes" id="UP000186777">
    <property type="component" value="Unassembled WGS sequence"/>
</dbReference>
<dbReference type="STRING" id="626940.BHW43_06880"/>
<dbReference type="EMBL" id="MNTG01000031">
    <property type="protein sequence ID" value="OLA37284.1"/>
    <property type="molecule type" value="Genomic_DNA"/>
</dbReference>
<dbReference type="InterPro" id="IPR048792">
    <property type="entry name" value="CarD_C"/>
</dbReference>
<organism evidence="1 2">
    <name type="scientific">Phascolarctobacterium succinatutens</name>
    <dbReference type="NCBI Taxonomy" id="626940"/>
    <lineage>
        <taxon>Bacteria</taxon>
        <taxon>Bacillati</taxon>
        <taxon>Bacillota</taxon>
        <taxon>Negativicutes</taxon>
        <taxon>Acidaminococcales</taxon>
        <taxon>Acidaminococcaceae</taxon>
        <taxon>Phascolarctobacterium</taxon>
    </lineage>
</organism>
<dbReference type="GeneID" id="78525000"/>
<sequence>MFAMGDRVVYPLHGGAIIKDIEAHIQDGETVKYYILQMLFDNMTVSVPVENAEKLGLRYIGDDETLAIIQNTLHEVPDVQTVKAISWNRRFQLYMQKIKSGSVAEVARIFKILTILERRKKISVGERRLLHSTKQILQSEIMLIKDVDAEKAGNWLERCCN</sequence>
<name>A0A1Q6R4I0_9FIRM</name>
<dbReference type="InterPro" id="IPR052531">
    <property type="entry name" value="CarD-like_regulator"/>
</dbReference>
<dbReference type="Gene3D" id="1.20.58.1290">
    <property type="entry name" value="CarD-like, C-terminal domain"/>
    <property type="match status" value="1"/>
</dbReference>
<dbReference type="PANTHER" id="PTHR38447:SF1">
    <property type="entry name" value="RNA POLYMERASE-BINDING TRANSCRIPTION FACTOR CARD"/>
    <property type="match status" value="1"/>
</dbReference>
<comment type="caution">
    <text evidence="1">The sequence shown here is derived from an EMBL/GenBank/DDBJ whole genome shotgun (WGS) entry which is preliminary data.</text>
</comment>
<proteinExistence type="predicted"/>
<dbReference type="SUPFAM" id="SSF141259">
    <property type="entry name" value="CarD-like"/>
    <property type="match status" value="1"/>
</dbReference>
<dbReference type="SMART" id="SM01058">
    <property type="entry name" value="CarD_TRCF"/>
    <property type="match status" value="1"/>
</dbReference>
<accession>A0A1Q6R4I0</accession>
<dbReference type="InterPro" id="IPR036101">
    <property type="entry name" value="CarD-like/TRCF_RID_sf"/>
</dbReference>
<dbReference type="InterPro" id="IPR042215">
    <property type="entry name" value="CarD-like_C"/>
</dbReference>
<dbReference type="Pfam" id="PF21095">
    <property type="entry name" value="CarD_C"/>
    <property type="match status" value="1"/>
</dbReference>
<dbReference type="Pfam" id="PF02559">
    <property type="entry name" value="CarD_TRCF_RID"/>
    <property type="match status" value="1"/>
</dbReference>
<dbReference type="PANTHER" id="PTHR38447">
    <property type="entry name" value="TRANSCRIPTION FACTOR YDEB-RELATED"/>
    <property type="match status" value="1"/>
</dbReference>
<dbReference type="Gene3D" id="2.40.10.170">
    <property type="match status" value="1"/>
</dbReference>
<dbReference type="GO" id="GO:0009303">
    <property type="term" value="P:rRNA transcription"/>
    <property type="evidence" value="ECO:0007669"/>
    <property type="project" value="TreeGrafter"/>
</dbReference>
<gene>
    <name evidence="1" type="ORF">BHW43_06880</name>
</gene>
<dbReference type="AlphaFoldDB" id="A0A1Q6R4I0"/>
<dbReference type="InterPro" id="IPR003711">
    <property type="entry name" value="CarD-like/TRCF_RID"/>
</dbReference>
<evidence type="ECO:0000313" key="1">
    <source>
        <dbReference type="EMBL" id="OLA37284.1"/>
    </source>
</evidence>
<reference evidence="1 2" key="1">
    <citation type="journal article" date="2016" name="Nat. Biotechnol.">
        <title>Measurement of bacterial replication rates in microbial communities.</title>
        <authorList>
            <person name="Brown C.T."/>
            <person name="Olm M.R."/>
            <person name="Thomas B.C."/>
            <person name="Banfield J.F."/>
        </authorList>
    </citation>
    <scope>NUCLEOTIDE SEQUENCE [LARGE SCALE GENOMIC DNA]</scope>
    <source>
        <strain evidence="1">46_33</strain>
    </source>
</reference>